<dbReference type="InterPro" id="IPR001173">
    <property type="entry name" value="Glyco_trans_2-like"/>
</dbReference>
<feature type="domain" description="Glycosyltransferase 2-like" evidence="5">
    <location>
        <begin position="6"/>
        <end position="172"/>
    </location>
</feature>
<evidence type="ECO:0000259" key="5">
    <source>
        <dbReference type="Pfam" id="PF00535"/>
    </source>
</evidence>
<keyword evidence="9" id="KW-1185">Reference proteome</keyword>
<dbReference type="RefSeq" id="WP_105299500.1">
    <property type="nucleotide sequence ID" value="NZ_JASDEL010000003.1"/>
</dbReference>
<evidence type="ECO:0000256" key="4">
    <source>
        <dbReference type="ARBA" id="ARBA00022679"/>
    </source>
</evidence>
<dbReference type="Proteomes" id="UP000239237">
    <property type="component" value="Unassembled WGS sequence"/>
</dbReference>
<keyword evidence="3 7" id="KW-0328">Glycosyltransferase</keyword>
<dbReference type="CDD" id="cd04185">
    <property type="entry name" value="GT_2_like_b"/>
    <property type="match status" value="1"/>
</dbReference>
<name>A0A2N9K8P0_9LACO</name>
<accession>A0A2N9K8P0</accession>
<keyword evidence="4 7" id="KW-0808">Transferase</keyword>
<reference evidence="7 8" key="2">
    <citation type="submission" date="2018-02" db="EMBL/GenBank/DDBJ databases">
        <authorList>
            <person name="Cohen D.B."/>
            <person name="Kent A.D."/>
        </authorList>
    </citation>
    <scope>NUCLEOTIDE SEQUENCE [LARGE SCALE GENOMIC DNA]</scope>
    <source>
        <strain evidence="7 8">CECT 9216</strain>
    </source>
</reference>
<dbReference type="Proteomes" id="UP000237923">
    <property type="component" value="Unassembled WGS sequence"/>
</dbReference>
<organism evidence="7 8">
    <name type="scientific">Leuconostoc suionicum</name>
    <dbReference type="NCBI Taxonomy" id="1511761"/>
    <lineage>
        <taxon>Bacteria</taxon>
        <taxon>Bacillati</taxon>
        <taxon>Bacillota</taxon>
        <taxon>Bacilli</taxon>
        <taxon>Lactobacillales</taxon>
        <taxon>Lactobacillaceae</taxon>
        <taxon>Leuconostoc</taxon>
    </lineage>
</organism>
<dbReference type="Gene3D" id="3.90.550.10">
    <property type="entry name" value="Spore Coat Polysaccharide Biosynthesis Protein SpsA, Chain A"/>
    <property type="match status" value="1"/>
</dbReference>
<dbReference type="EMBL" id="OKQU01000001">
    <property type="protein sequence ID" value="SPE06435.1"/>
    <property type="molecule type" value="Genomic_DNA"/>
</dbReference>
<reference evidence="6 9" key="1">
    <citation type="submission" date="2018-02" db="EMBL/GenBank/DDBJ databases">
        <authorList>
            <person name="Rodrigo-Torres L."/>
            <person name="Arahal R. D."/>
            <person name="Lucena T."/>
        </authorList>
    </citation>
    <scope>NUCLEOTIDE SEQUENCE [LARGE SCALE GENOMIC DNA]</scope>
    <source>
        <strain evidence="6 9">CECT 8486</strain>
    </source>
</reference>
<proteinExistence type="inferred from homology"/>
<dbReference type="PANTHER" id="PTHR43179:SF12">
    <property type="entry name" value="GALACTOFURANOSYLTRANSFERASE GLFT2"/>
    <property type="match status" value="1"/>
</dbReference>
<evidence type="ECO:0000256" key="1">
    <source>
        <dbReference type="ARBA" id="ARBA00004776"/>
    </source>
</evidence>
<dbReference type="AlphaFoldDB" id="A0A2N9K8P0"/>
<sequence>MSQNVSAVIVTFNRLALLKEVIESLQTQDIKLSHIIVVDNNSKSDTQEYLTSLGNQIEYVRLPENIGGAGGFNKGVRYFMEHTTDDFVWLMDDDTVVHPDTLTELLKFADKQDQFGFLSSDVRWTDGHRALMNQPAPMNRLKVIPEDQVEPVQLQNATFVSLLMKREVVKKIGLPITEFFIWGDDIEYTERAGRVAPGYFVPSAKVTHKMAENVGSSLLNDNENRTPRYFYSYRNKRYYAKKRDFYRRNRALLRMWAEYFQIKFSNTERKQEKLDIFKKGFEAGKTFNPIIEFADDLKEK</sequence>
<dbReference type="EC" id="2.4.1.293" evidence="7"/>
<dbReference type="SUPFAM" id="SSF53448">
    <property type="entry name" value="Nucleotide-diphospho-sugar transferases"/>
    <property type="match status" value="1"/>
</dbReference>
<comment type="similarity">
    <text evidence="2">Belongs to the glycosyltransferase 2 family.</text>
</comment>
<gene>
    <name evidence="7" type="primary">pglI</name>
    <name evidence="6" type="ORF">LES8486_00181</name>
    <name evidence="7" type="ORF">LES9216_00328</name>
</gene>
<evidence type="ECO:0000313" key="8">
    <source>
        <dbReference type="Proteomes" id="UP000237923"/>
    </source>
</evidence>
<dbReference type="Pfam" id="PF00535">
    <property type="entry name" value="Glycos_transf_2"/>
    <property type="match status" value="1"/>
</dbReference>
<comment type="pathway">
    <text evidence="1">Cell wall biogenesis; cell wall polysaccharide biosynthesis.</text>
</comment>
<evidence type="ECO:0000313" key="6">
    <source>
        <dbReference type="EMBL" id="SPD91210.1"/>
    </source>
</evidence>
<evidence type="ECO:0000256" key="2">
    <source>
        <dbReference type="ARBA" id="ARBA00006739"/>
    </source>
</evidence>
<dbReference type="InterPro" id="IPR029044">
    <property type="entry name" value="Nucleotide-diphossugar_trans"/>
</dbReference>
<evidence type="ECO:0000313" key="7">
    <source>
        <dbReference type="EMBL" id="SPE06435.1"/>
    </source>
</evidence>
<dbReference type="EMBL" id="OKQR01000001">
    <property type="protein sequence ID" value="SPD91210.1"/>
    <property type="molecule type" value="Genomic_DNA"/>
</dbReference>
<protein>
    <submittedName>
        <fullName evidence="7">GalNAc(5)-diNAcBac-PP-undecaprenol beta-1,3-glucosyltransferase</fullName>
        <ecNumber evidence="7">2.4.1.293</ecNumber>
    </submittedName>
</protein>
<evidence type="ECO:0000256" key="3">
    <source>
        <dbReference type="ARBA" id="ARBA00022676"/>
    </source>
</evidence>
<dbReference type="GO" id="GO:0016757">
    <property type="term" value="F:glycosyltransferase activity"/>
    <property type="evidence" value="ECO:0007669"/>
    <property type="project" value="UniProtKB-KW"/>
</dbReference>
<evidence type="ECO:0000313" key="9">
    <source>
        <dbReference type="Proteomes" id="UP000239237"/>
    </source>
</evidence>
<dbReference type="PANTHER" id="PTHR43179">
    <property type="entry name" value="RHAMNOSYLTRANSFERASE WBBL"/>
    <property type="match status" value="1"/>
</dbReference>